<dbReference type="EMBL" id="PNCL01000001">
    <property type="protein sequence ID" value="TMP63063.1"/>
    <property type="molecule type" value="Genomic_DNA"/>
</dbReference>
<comment type="caution">
    <text evidence="2">The sequence shown here is derived from an EMBL/GenBank/DDBJ whole genome shotgun (WGS) entry which is preliminary data.</text>
</comment>
<protein>
    <submittedName>
        <fullName evidence="2">Uncharacterized protein</fullName>
    </submittedName>
</protein>
<evidence type="ECO:0000313" key="3">
    <source>
        <dbReference type="Proteomes" id="UP000305730"/>
    </source>
</evidence>
<dbReference type="RefSeq" id="WP_138594658.1">
    <property type="nucleotide sequence ID" value="NZ_PNCK01000009.1"/>
</dbReference>
<accession>A0A5S3XVC4</accession>
<reference evidence="3 4" key="2">
    <citation type="submission" date="2019-06" db="EMBL/GenBank/DDBJ databases">
        <title>Co-occurence of chitin degradation, pigmentation and bioactivity in marine Pseudoalteromonas.</title>
        <authorList>
            <person name="Sonnenschein E.C."/>
            <person name="Bech P.K."/>
        </authorList>
    </citation>
    <scope>NUCLEOTIDE SEQUENCE [LARGE SCALE GENOMIC DNA]</scope>
    <source>
        <strain evidence="4">S2231</strain>
        <strain evidence="1 3">S2233</strain>
    </source>
</reference>
<dbReference type="OrthoDB" id="9963285at2"/>
<dbReference type="EMBL" id="PNCK01000009">
    <property type="protein sequence ID" value="TMP46287.1"/>
    <property type="molecule type" value="Genomic_DNA"/>
</dbReference>
<evidence type="ECO:0000313" key="2">
    <source>
        <dbReference type="EMBL" id="TMP63063.1"/>
    </source>
</evidence>
<reference evidence="2" key="3">
    <citation type="submission" date="2019-09" db="EMBL/GenBank/DDBJ databases">
        <title>Co-occurence of chitin degradation, pigmentation and bioactivity in marine Pseudoalteromonas.</title>
        <authorList>
            <person name="Sonnenschein E.C."/>
            <person name="Bech P.K."/>
        </authorList>
    </citation>
    <scope>NUCLEOTIDE SEQUENCE</scope>
    <source>
        <strain evidence="2">S2231</strain>
    </source>
</reference>
<keyword evidence="3" id="KW-1185">Reference proteome</keyword>
<gene>
    <name evidence="2" type="ORF">CWB96_00200</name>
    <name evidence="1" type="ORF">CWB97_02195</name>
</gene>
<dbReference type="Proteomes" id="UP000307706">
    <property type="component" value="Unassembled WGS sequence"/>
</dbReference>
<evidence type="ECO:0000313" key="1">
    <source>
        <dbReference type="EMBL" id="TMP46287.1"/>
    </source>
</evidence>
<reference evidence="2 4" key="1">
    <citation type="submission" date="2017-12" db="EMBL/GenBank/DDBJ databases">
        <authorList>
            <person name="Paulsen S."/>
            <person name="Gram L.K."/>
        </authorList>
    </citation>
    <scope>NUCLEOTIDE SEQUENCE [LARGE SCALE GENOMIC DNA]</scope>
    <source>
        <strain evidence="2 4">S2231</strain>
        <strain evidence="1">S2233</strain>
    </source>
</reference>
<dbReference type="AlphaFoldDB" id="A0A5S3XVC4"/>
<dbReference type="Proteomes" id="UP000305730">
    <property type="component" value="Unassembled WGS sequence"/>
</dbReference>
<sequence length="439" mass="48957">MAFDISTIFTKDITYNQSRDKYGVSTLSISLKNQNTSGPFFLEQLREYVKAQGITLKTDTYNSYISFYLLPRLNTGVNGFDRSDLSAPNDAYLITHRVSVADLIQSQEGSDEYAAFNVSGLPSEGIYKCAFELVSDGVDTDTNWFAPDTDITLAGSNVPVPTGINLSVTEVGDSVQVNINTINTSNTNDFILELVDDTLLNMPEFNYEDYIVKTSEFTVSPDSPTVFTYNPHVEGLRKYVNYSVRIRARKIDPDNSSSVSVAAPGTVEPFVLPWLTDFVDQTVIKGKQIEDSLVAGVANELANTAQTRTELKDALNTGAYSLVAEKMYELTRDVAVTKFRNTANEFDNIREQLRTIALYSNIDPEYTVQIDLTNDDKFTAFNNITKQGFTGGVGTRYFTWLNKAFYLGPVAEGGVILERKFEISVRGDVYRDRAEMIFS</sequence>
<organism evidence="2 4">
    <name type="scientific">Pseudoalteromonas citrea</name>
    <dbReference type="NCBI Taxonomy" id="43655"/>
    <lineage>
        <taxon>Bacteria</taxon>
        <taxon>Pseudomonadati</taxon>
        <taxon>Pseudomonadota</taxon>
        <taxon>Gammaproteobacteria</taxon>
        <taxon>Alteromonadales</taxon>
        <taxon>Pseudoalteromonadaceae</taxon>
        <taxon>Pseudoalteromonas</taxon>
    </lineage>
</organism>
<proteinExistence type="predicted"/>
<evidence type="ECO:0000313" key="4">
    <source>
        <dbReference type="Proteomes" id="UP000307706"/>
    </source>
</evidence>
<name>A0A5S3XVC4_9GAMM</name>